<evidence type="ECO:0000256" key="2">
    <source>
        <dbReference type="ARBA" id="ARBA00012552"/>
    </source>
</evidence>
<dbReference type="Pfam" id="PF24899">
    <property type="entry name" value="UBA_DHX29"/>
    <property type="match status" value="1"/>
</dbReference>
<keyword evidence="5" id="KW-0547">Nucleotide-binding</keyword>
<organism evidence="15 16">
    <name type="scientific">Tricholomella constricta</name>
    <dbReference type="NCBI Taxonomy" id="117010"/>
    <lineage>
        <taxon>Eukaryota</taxon>
        <taxon>Fungi</taxon>
        <taxon>Dikarya</taxon>
        <taxon>Basidiomycota</taxon>
        <taxon>Agaricomycotina</taxon>
        <taxon>Agaricomycetes</taxon>
        <taxon>Agaricomycetidae</taxon>
        <taxon>Agaricales</taxon>
        <taxon>Tricholomatineae</taxon>
        <taxon>Lyophyllaceae</taxon>
        <taxon>Tricholomella</taxon>
    </lineage>
</organism>
<proteinExistence type="predicted"/>
<keyword evidence="10" id="KW-0809">Transit peptide</keyword>
<gene>
    <name evidence="15" type="ORF">D9615_005290</name>
</gene>
<feature type="compositionally biased region" description="Basic and acidic residues" evidence="12">
    <location>
        <begin position="26"/>
        <end position="51"/>
    </location>
</feature>
<dbReference type="InterPro" id="IPR011545">
    <property type="entry name" value="DEAD/DEAH_box_helicase_dom"/>
</dbReference>
<feature type="region of interest" description="Disordered" evidence="12">
    <location>
        <begin position="213"/>
        <end position="248"/>
    </location>
</feature>
<comment type="catalytic activity">
    <reaction evidence="11">
        <text>ATP + H2O = ADP + phosphate + H(+)</text>
        <dbReference type="Rhea" id="RHEA:13065"/>
        <dbReference type="ChEBI" id="CHEBI:15377"/>
        <dbReference type="ChEBI" id="CHEBI:15378"/>
        <dbReference type="ChEBI" id="CHEBI:30616"/>
        <dbReference type="ChEBI" id="CHEBI:43474"/>
        <dbReference type="ChEBI" id="CHEBI:456216"/>
        <dbReference type="EC" id="3.6.4.13"/>
    </reaction>
</comment>
<dbReference type="Pfam" id="PF00271">
    <property type="entry name" value="Helicase_C"/>
    <property type="match status" value="1"/>
</dbReference>
<feature type="domain" description="Helicase ATP-binding" evidence="13">
    <location>
        <begin position="679"/>
        <end position="857"/>
    </location>
</feature>
<evidence type="ECO:0000256" key="3">
    <source>
        <dbReference type="ARBA" id="ARBA00022528"/>
    </source>
</evidence>
<dbReference type="EMBL" id="JAACJP010000023">
    <property type="protein sequence ID" value="KAF5377628.1"/>
    <property type="molecule type" value="Genomic_DNA"/>
</dbReference>
<protein>
    <recommendedName>
        <fullName evidence="2">RNA helicase</fullName>
        <ecNumber evidence="2">3.6.4.13</ecNumber>
    </recommendedName>
</protein>
<dbReference type="SMART" id="SM00487">
    <property type="entry name" value="DEXDc"/>
    <property type="match status" value="1"/>
</dbReference>
<feature type="domain" description="Helicase C-terminal" evidence="14">
    <location>
        <begin position="947"/>
        <end position="1127"/>
    </location>
</feature>
<dbReference type="PROSITE" id="PS51192">
    <property type="entry name" value="HELICASE_ATP_BIND_1"/>
    <property type="match status" value="1"/>
</dbReference>
<comment type="subcellular location">
    <subcellularLocation>
        <location evidence="1">Plastid</location>
        <location evidence="1">Chloroplast</location>
    </subcellularLocation>
</comment>
<dbReference type="InterPro" id="IPR056890">
    <property type="entry name" value="UBA_DHX29-like"/>
</dbReference>
<evidence type="ECO:0000259" key="13">
    <source>
        <dbReference type="PROSITE" id="PS51192"/>
    </source>
</evidence>
<dbReference type="SUPFAM" id="SSF52540">
    <property type="entry name" value="P-loop containing nucleoside triphosphate hydrolases"/>
    <property type="match status" value="1"/>
</dbReference>
<evidence type="ECO:0000256" key="4">
    <source>
        <dbReference type="ARBA" id="ARBA00022640"/>
    </source>
</evidence>
<evidence type="ECO:0000256" key="5">
    <source>
        <dbReference type="ARBA" id="ARBA00022741"/>
    </source>
</evidence>
<dbReference type="Pfam" id="PF07717">
    <property type="entry name" value="OB_NTP_bind"/>
    <property type="match status" value="1"/>
</dbReference>
<keyword evidence="16" id="KW-1185">Reference proteome</keyword>
<dbReference type="PANTHER" id="PTHR18934:SF145">
    <property type="entry name" value="ATP-DEPENDENT RNA HELICASE DHX57-RELATED"/>
    <property type="match status" value="1"/>
</dbReference>
<dbReference type="GO" id="GO:0003723">
    <property type="term" value="F:RNA binding"/>
    <property type="evidence" value="ECO:0007669"/>
    <property type="project" value="UniProtKB-KW"/>
</dbReference>
<keyword evidence="9" id="KW-0694">RNA-binding</keyword>
<dbReference type="GO" id="GO:0016787">
    <property type="term" value="F:hydrolase activity"/>
    <property type="evidence" value="ECO:0007669"/>
    <property type="project" value="UniProtKB-KW"/>
</dbReference>
<dbReference type="CDD" id="cd17917">
    <property type="entry name" value="DEXHc_RHA-like"/>
    <property type="match status" value="1"/>
</dbReference>
<keyword evidence="7" id="KW-0347">Helicase</keyword>
<dbReference type="Gene3D" id="1.20.120.1080">
    <property type="match status" value="1"/>
</dbReference>
<evidence type="ECO:0000256" key="7">
    <source>
        <dbReference type="ARBA" id="ARBA00022806"/>
    </source>
</evidence>
<accession>A0A8H5H6E4</accession>
<keyword evidence="6" id="KW-0378">Hydrolase</keyword>
<dbReference type="FunFam" id="1.20.120.1080:FF:000002">
    <property type="entry name" value="Putative ATP-dependent RNA helicase DHX36"/>
    <property type="match status" value="1"/>
</dbReference>
<dbReference type="InterPro" id="IPR007502">
    <property type="entry name" value="Helicase-assoc_dom"/>
</dbReference>
<dbReference type="Proteomes" id="UP000565441">
    <property type="component" value="Unassembled WGS sequence"/>
</dbReference>
<dbReference type="Gene3D" id="3.40.50.300">
    <property type="entry name" value="P-loop containing nucleotide triphosphate hydrolases"/>
    <property type="match status" value="2"/>
</dbReference>
<keyword evidence="8" id="KW-0067">ATP-binding</keyword>
<name>A0A8H5H6E4_9AGAR</name>
<evidence type="ECO:0000256" key="1">
    <source>
        <dbReference type="ARBA" id="ARBA00004229"/>
    </source>
</evidence>
<dbReference type="Pfam" id="PF21010">
    <property type="entry name" value="HA2_C"/>
    <property type="match status" value="1"/>
</dbReference>
<dbReference type="GO" id="GO:0003724">
    <property type="term" value="F:RNA helicase activity"/>
    <property type="evidence" value="ECO:0007669"/>
    <property type="project" value="UniProtKB-EC"/>
</dbReference>
<reference evidence="15 16" key="1">
    <citation type="journal article" date="2020" name="ISME J.">
        <title>Uncovering the hidden diversity of litter-decomposition mechanisms in mushroom-forming fungi.</title>
        <authorList>
            <person name="Floudas D."/>
            <person name="Bentzer J."/>
            <person name="Ahren D."/>
            <person name="Johansson T."/>
            <person name="Persson P."/>
            <person name="Tunlid A."/>
        </authorList>
    </citation>
    <scope>NUCLEOTIDE SEQUENCE [LARGE SCALE GENOMIC DNA]</scope>
    <source>
        <strain evidence="15 16">CBS 661.87</strain>
    </source>
</reference>
<evidence type="ECO:0000256" key="8">
    <source>
        <dbReference type="ARBA" id="ARBA00022840"/>
    </source>
</evidence>
<keyword evidence="4" id="KW-0934">Plastid</keyword>
<evidence type="ECO:0000256" key="12">
    <source>
        <dbReference type="SAM" id="MobiDB-lite"/>
    </source>
</evidence>
<evidence type="ECO:0000256" key="11">
    <source>
        <dbReference type="ARBA" id="ARBA00047984"/>
    </source>
</evidence>
<evidence type="ECO:0000259" key="14">
    <source>
        <dbReference type="PROSITE" id="PS51194"/>
    </source>
</evidence>
<dbReference type="PROSITE" id="PS51194">
    <property type="entry name" value="HELICASE_CTER"/>
    <property type="match status" value="1"/>
</dbReference>
<dbReference type="FunFam" id="3.40.50.300:FF:000819">
    <property type="entry name" value="ATP dependent RNA helicase, putative"/>
    <property type="match status" value="1"/>
</dbReference>
<dbReference type="OrthoDB" id="5600252at2759"/>
<evidence type="ECO:0000256" key="10">
    <source>
        <dbReference type="ARBA" id="ARBA00022946"/>
    </source>
</evidence>
<sequence>MAKKKKTQLKPVARGFATTSVPKKVTHVEVPEAENRANDMPGDEVKVDPPEGKNVAAVPAPQNDEFDPDKVEEQSLQNLVDKLQEKTEKEITRTIKVTMQSVLFALNAYEIVQAIEMDRRFSKTLSRLELDPVLVDRIIALVLDSPEEGKKTLDESEDKAIARLGITYGVLRRLGFSESRVEECLRAIQGVDLDEAYEWLYLHCAEDELEDKRVPELSEPKTPRTPAHRASRTPKTPRTPAEFLMPPTPNPKAKASIRLDANAPTFVPSRFLQSSSLKESEFIAEEDEQAVLKARIMSSFDRSSSVSESGGDSPVSDDPAVQYAQAKLQLDNLSANGYYGSAAAAAQVQDLRKRLNALKDGYFFDEKEAEAVYRVERDKANTAALHDRLRGIPSSSPAKPVSRTRGAKKRPPNLQPQVPAPSTAVPDIFDDDSGESVTGGVFEILDNMPTTETDAQGKTITVRDMSLPKHWSGRTPKTLLQETVAKVDRYAAIGYTIISGASRVKRASLSIRWEGRKMDEWTMEDIACHDEGQAEQYIATVALHALTFPATDGFAANASTTPGSQTFFRLLPAVFRDLWDELEAARKIKDDATNRNLWAKLRSIIEPKLEGSAKVNGRSNKQNNDIENSQVLRSSGSASEVVSEHLAAGFKARQASAGYQEMLTQRNSLPIAAYREEIVQILEHSQVLVLSGETGCGKSTQVPAFILEDQLSRGKPCKIYCTEPRRISAISLAQRVSRELGDPPNAVGTINSLVGYSIRLESNTTRNTRLAFVTNGIALRMLEGGTGQGGQGTAFDEITHIIIDEVHERTIESDFLLIVLKSLLAQRSDLRVILMSATVDAEKISEFFGGCPTLHVPGRTFPVDIQYLEDAVEYTRWSISESSPYARRLHDKFYQGKSRPDWTEETPVADDDDDETVQENVKLEKRYSSETAVTINLFDERLIPYELILRLLERICFEDPSYASYSSAILVFMPGLAEIRRLNDILTEHSSFGAGHLFKLYPLHSTLSSENQGAVFDIPPPGMRKIVIATNIAETGITIPDITCVIDTGKHREMRFDEKRQISRLVETFISKSNAAQRRGRAGRVQNGLCFHLFTKLRHDNQMADNPLPEMMRLSLSDLALRIKIMKVKLGSSIEDVLSRALDPPASINVQRAVSMLVEVRALTPSEEITPMGRLLSKLPTDVHLGKFLLTATLFRCLDPALTIAAALNSKSPFVSPFGFEQEADRAKQSFRVENSDFLTIHNAFSSWRRASANPSFVRKFCRLNYLSHQNLQQIEELRQQFLGYLIDSSFIQVDRAFIRELSRARYGRNRTRFVSVPPELDVNSTSVPLINAALAAGLFPKILAIEGSNGQMRTISNNQHASFHPSSVNFGRKATDIGANHLAYFTLMHSKRLYAWETGPVDDMSMLLLCGECDFKIISDSAFIDRKIKFRISPKSNIALKFLRTQLGSLLAHQFRGKTLTESQILWNEISLMALGKVKLDAEEQPIVLIG</sequence>
<feature type="region of interest" description="Disordered" evidence="12">
    <location>
        <begin position="384"/>
        <end position="425"/>
    </location>
</feature>
<dbReference type="CDD" id="cd18791">
    <property type="entry name" value="SF2_C_RHA"/>
    <property type="match status" value="1"/>
</dbReference>
<dbReference type="InterPro" id="IPR014001">
    <property type="entry name" value="Helicase_ATP-bd"/>
</dbReference>
<dbReference type="SMART" id="SM00490">
    <property type="entry name" value="HELICc"/>
    <property type="match status" value="1"/>
</dbReference>
<keyword evidence="3" id="KW-0150">Chloroplast</keyword>
<dbReference type="EC" id="3.6.4.13" evidence="2"/>
<dbReference type="InterPro" id="IPR009060">
    <property type="entry name" value="UBA-like_sf"/>
</dbReference>
<dbReference type="FunFam" id="3.40.50.300:FF:000500">
    <property type="entry name" value="ATP-dependent RNA helicase DHX29"/>
    <property type="match status" value="1"/>
</dbReference>
<comment type="caution">
    <text evidence="15">The sequence shown here is derived from an EMBL/GenBank/DDBJ whole genome shotgun (WGS) entry which is preliminary data.</text>
</comment>
<evidence type="ECO:0000313" key="15">
    <source>
        <dbReference type="EMBL" id="KAF5377628.1"/>
    </source>
</evidence>
<dbReference type="InterPro" id="IPR011709">
    <property type="entry name" value="DEAD-box_helicase_OB_fold"/>
</dbReference>
<dbReference type="SUPFAM" id="SSF46934">
    <property type="entry name" value="UBA-like"/>
    <property type="match status" value="1"/>
</dbReference>
<feature type="region of interest" description="Disordered" evidence="12">
    <location>
        <begin position="1"/>
        <end position="64"/>
    </location>
</feature>
<dbReference type="InterPro" id="IPR027417">
    <property type="entry name" value="P-loop_NTPase"/>
</dbReference>
<evidence type="ECO:0000256" key="6">
    <source>
        <dbReference type="ARBA" id="ARBA00022801"/>
    </source>
</evidence>
<feature type="compositionally biased region" description="Basic and acidic residues" evidence="12">
    <location>
        <begin position="213"/>
        <end position="222"/>
    </location>
</feature>
<dbReference type="SMART" id="SM00847">
    <property type="entry name" value="HA2"/>
    <property type="match status" value="1"/>
</dbReference>
<evidence type="ECO:0000256" key="9">
    <source>
        <dbReference type="ARBA" id="ARBA00022884"/>
    </source>
</evidence>
<dbReference type="PANTHER" id="PTHR18934">
    <property type="entry name" value="ATP-DEPENDENT RNA HELICASE"/>
    <property type="match status" value="1"/>
</dbReference>
<evidence type="ECO:0000313" key="16">
    <source>
        <dbReference type="Proteomes" id="UP000565441"/>
    </source>
</evidence>
<dbReference type="InterPro" id="IPR001650">
    <property type="entry name" value="Helicase_C-like"/>
</dbReference>
<dbReference type="Pfam" id="PF00270">
    <property type="entry name" value="DEAD"/>
    <property type="match status" value="1"/>
</dbReference>
<dbReference type="GO" id="GO:0005524">
    <property type="term" value="F:ATP binding"/>
    <property type="evidence" value="ECO:0007669"/>
    <property type="project" value="UniProtKB-KW"/>
</dbReference>